<dbReference type="STRING" id="1045774.SAMN05421872_113110"/>
<protein>
    <submittedName>
        <fullName evidence="4">Alkaline phosphatase D</fullName>
    </submittedName>
</protein>
<dbReference type="RefSeq" id="WP_090860316.1">
    <property type="nucleotide sequence ID" value="NZ_FMZM01000013.1"/>
</dbReference>
<dbReference type="PROSITE" id="PS51318">
    <property type="entry name" value="TAT"/>
    <property type="match status" value="1"/>
</dbReference>
<dbReference type="AlphaFoldDB" id="A0A1G6ZF49"/>
<dbReference type="PANTHER" id="PTHR43606">
    <property type="entry name" value="PHOSPHATASE, PUTATIVE (AFU_ORTHOLOGUE AFUA_6G08710)-RELATED"/>
    <property type="match status" value="1"/>
</dbReference>
<dbReference type="Proteomes" id="UP000199034">
    <property type="component" value="Unassembled WGS sequence"/>
</dbReference>
<accession>A0A1G6ZF49</accession>
<name>A0A1G6ZF49_9ACTN</name>
<feature type="chain" id="PRO_5038442657" evidence="1">
    <location>
        <begin position="32"/>
        <end position="515"/>
    </location>
</feature>
<feature type="signal peptide" evidence="1">
    <location>
        <begin position="1"/>
        <end position="31"/>
    </location>
</feature>
<dbReference type="InterPro" id="IPR052900">
    <property type="entry name" value="Phospholipid_Metab_Enz"/>
</dbReference>
<evidence type="ECO:0000313" key="4">
    <source>
        <dbReference type="EMBL" id="SDE00877.1"/>
    </source>
</evidence>
<dbReference type="OrthoDB" id="3497025at2"/>
<dbReference type="InterPro" id="IPR029052">
    <property type="entry name" value="Metallo-depent_PP-like"/>
</dbReference>
<organism evidence="4 5">
    <name type="scientific">Nocardioides lianchengensis</name>
    <dbReference type="NCBI Taxonomy" id="1045774"/>
    <lineage>
        <taxon>Bacteria</taxon>
        <taxon>Bacillati</taxon>
        <taxon>Actinomycetota</taxon>
        <taxon>Actinomycetes</taxon>
        <taxon>Propionibacteriales</taxon>
        <taxon>Nocardioidaceae</taxon>
        <taxon>Nocardioides</taxon>
    </lineage>
</organism>
<dbReference type="InterPro" id="IPR032093">
    <property type="entry name" value="PhoD_N"/>
</dbReference>
<evidence type="ECO:0000256" key="1">
    <source>
        <dbReference type="SAM" id="SignalP"/>
    </source>
</evidence>
<keyword evidence="5" id="KW-1185">Reference proteome</keyword>
<dbReference type="InterPro" id="IPR006311">
    <property type="entry name" value="TAT_signal"/>
</dbReference>
<feature type="domain" description="Phospholipase D N-terminal" evidence="3">
    <location>
        <begin position="43"/>
        <end position="123"/>
    </location>
</feature>
<dbReference type="Gene3D" id="2.60.40.380">
    <property type="entry name" value="Purple acid phosphatase-like, N-terminal"/>
    <property type="match status" value="1"/>
</dbReference>
<evidence type="ECO:0000259" key="2">
    <source>
        <dbReference type="Pfam" id="PF09423"/>
    </source>
</evidence>
<dbReference type="Pfam" id="PF09423">
    <property type="entry name" value="PhoD"/>
    <property type="match status" value="1"/>
</dbReference>
<keyword evidence="1" id="KW-0732">Signal</keyword>
<dbReference type="EMBL" id="FMZM01000013">
    <property type="protein sequence ID" value="SDE00877.1"/>
    <property type="molecule type" value="Genomic_DNA"/>
</dbReference>
<dbReference type="InterPro" id="IPR038607">
    <property type="entry name" value="PhoD-like_sf"/>
</dbReference>
<dbReference type="Gene3D" id="3.60.21.70">
    <property type="entry name" value="PhoD-like phosphatase"/>
    <property type="match status" value="1"/>
</dbReference>
<evidence type="ECO:0000259" key="3">
    <source>
        <dbReference type="Pfam" id="PF16655"/>
    </source>
</evidence>
<proteinExistence type="predicted"/>
<dbReference type="Pfam" id="PF16655">
    <property type="entry name" value="PhoD_N"/>
    <property type="match status" value="1"/>
</dbReference>
<dbReference type="SUPFAM" id="SSF56300">
    <property type="entry name" value="Metallo-dependent phosphatases"/>
    <property type="match status" value="1"/>
</dbReference>
<dbReference type="PANTHER" id="PTHR43606:SF1">
    <property type="entry name" value="PHOD-LIKE PHOSPHATASE METALLOPHOSPHATASE DOMAIN-CONTAINING PROTEIN"/>
    <property type="match status" value="1"/>
</dbReference>
<dbReference type="InterPro" id="IPR018946">
    <property type="entry name" value="PhoD-like_MPP"/>
</dbReference>
<evidence type="ECO:0000313" key="5">
    <source>
        <dbReference type="Proteomes" id="UP000199034"/>
    </source>
</evidence>
<gene>
    <name evidence="4" type="ORF">SAMN05421872_113110</name>
</gene>
<reference evidence="4 5" key="1">
    <citation type="submission" date="2016-10" db="EMBL/GenBank/DDBJ databases">
        <authorList>
            <person name="de Groot N.N."/>
        </authorList>
    </citation>
    <scope>NUCLEOTIDE SEQUENCE [LARGE SCALE GENOMIC DNA]</scope>
    <source>
        <strain evidence="4 5">CGMCC 4.6858</strain>
    </source>
</reference>
<feature type="domain" description="PhoD-like phosphatase metallophosphatase" evidence="2">
    <location>
        <begin position="140"/>
        <end position="490"/>
    </location>
</feature>
<sequence>MTDLGQHLLRRTLLAGSAAGLLAAAPASASAGLVRRRLTLPSGVQSGDVTTRSAVLWARSSGRGRLVAEVVSGRRRHRLRGPWATATSDHTAKLALDRLAPGREYDVRLGFEDEHGLLGETRTARFRTASLHEAATSFVWTGDTCGQGWGINPDLGGLVGYRAMHETRPDLFVHAGDTIYADGPIAATVTEPDGQVWRNLVTEEVSKVAETLGEFRGRHRYTLLDENVRAFYADTPVVAQWDDHETTNNWYPGEVLEDPRYTQERRVDVLAQRARRAWQEYQPIADPAAHRRDGGFAPARIYRKVERGRHLDVFCLDMRTHKDPNTAGLEPDGTRILGPEQADWLVREVRRSRATWKVISADLPLGVVVPDGEAQESLANGDPGAPLGKEQEIAAVLAAFKRHRVRNVVWITADVHYCAAHHYSPERAGFTDFDPFWEFVAGPIAAGTFGPNELDGTFGPEVVFRKHAATPNESPRHGNQFFGHADIAADGRLTVSLRDLTGAVLFSQDLEPEGR</sequence>